<dbReference type="InterPro" id="IPR001873">
    <property type="entry name" value="ENaC"/>
</dbReference>
<evidence type="ECO:0000256" key="3">
    <source>
        <dbReference type="ARBA" id="ARBA00022448"/>
    </source>
</evidence>
<keyword evidence="8 12" id="KW-0406">Ion transport</keyword>
<evidence type="ECO:0000256" key="8">
    <source>
        <dbReference type="ARBA" id="ARBA00023065"/>
    </source>
</evidence>
<keyword evidence="10 12" id="KW-0739">Sodium transport</keyword>
<evidence type="ECO:0000256" key="1">
    <source>
        <dbReference type="ARBA" id="ARBA00004141"/>
    </source>
</evidence>
<comment type="subcellular location">
    <subcellularLocation>
        <location evidence="1">Membrane</location>
        <topology evidence="1">Multi-pass membrane protein</topology>
    </subcellularLocation>
</comment>
<feature type="chain" id="PRO_5008580588" evidence="13">
    <location>
        <begin position="23"/>
        <end position="140"/>
    </location>
</feature>
<sequence>FNLGSYILSSAVLIAFYLQCRTYNAPEYFLDVNYLHWTSTLPAMSICQAFPYNNSNSRKEMFLRNLLRPEVLYCKGCTSIENEGFLQGDYPSLVSKYLLTCEELFDRCFWNGIRFDCCLQTNEIFTLKGKCYTFNSPLLR</sequence>
<evidence type="ECO:0000256" key="2">
    <source>
        <dbReference type="ARBA" id="ARBA00007193"/>
    </source>
</evidence>
<dbReference type="Gene3D" id="2.60.470.10">
    <property type="entry name" value="Acid-sensing ion channels like domains"/>
    <property type="match status" value="1"/>
</dbReference>
<name>A0A1B6CQI6_9HEMI</name>
<keyword evidence="4 12" id="KW-0894">Sodium channel</keyword>
<protein>
    <submittedName>
        <fullName evidence="14">Uncharacterized protein</fullName>
    </submittedName>
</protein>
<keyword evidence="9" id="KW-0472">Membrane</keyword>
<feature type="non-terminal residue" evidence="14">
    <location>
        <position position="1"/>
    </location>
</feature>
<organism evidence="14">
    <name type="scientific">Clastoptera arizonana</name>
    <name type="common">Arizona spittle bug</name>
    <dbReference type="NCBI Taxonomy" id="38151"/>
    <lineage>
        <taxon>Eukaryota</taxon>
        <taxon>Metazoa</taxon>
        <taxon>Ecdysozoa</taxon>
        <taxon>Arthropoda</taxon>
        <taxon>Hexapoda</taxon>
        <taxon>Insecta</taxon>
        <taxon>Pterygota</taxon>
        <taxon>Neoptera</taxon>
        <taxon>Paraneoptera</taxon>
        <taxon>Hemiptera</taxon>
        <taxon>Auchenorrhyncha</taxon>
        <taxon>Cercopoidea</taxon>
        <taxon>Clastopteridae</taxon>
        <taxon>Clastoptera</taxon>
    </lineage>
</organism>
<dbReference type="GO" id="GO:0016020">
    <property type="term" value="C:membrane"/>
    <property type="evidence" value="ECO:0007669"/>
    <property type="project" value="UniProtKB-SubCell"/>
</dbReference>
<proteinExistence type="inferred from homology"/>
<evidence type="ECO:0000256" key="9">
    <source>
        <dbReference type="ARBA" id="ARBA00023136"/>
    </source>
</evidence>
<evidence type="ECO:0000256" key="7">
    <source>
        <dbReference type="ARBA" id="ARBA00023053"/>
    </source>
</evidence>
<reference evidence="14" key="1">
    <citation type="submission" date="2015-12" db="EMBL/GenBank/DDBJ databases">
        <title>De novo transcriptome assembly of four potential Pierce s Disease insect vectors from Arizona vineyards.</title>
        <authorList>
            <person name="Tassone E.E."/>
        </authorList>
    </citation>
    <scope>NUCLEOTIDE SEQUENCE</scope>
</reference>
<dbReference type="GO" id="GO:0005272">
    <property type="term" value="F:sodium channel activity"/>
    <property type="evidence" value="ECO:0007669"/>
    <property type="project" value="UniProtKB-KW"/>
</dbReference>
<accession>A0A1B6CQI6</accession>
<evidence type="ECO:0000256" key="10">
    <source>
        <dbReference type="ARBA" id="ARBA00023201"/>
    </source>
</evidence>
<keyword evidence="11 12" id="KW-0407">Ion channel</keyword>
<evidence type="ECO:0000256" key="12">
    <source>
        <dbReference type="RuleBase" id="RU000679"/>
    </source>
</evidence>
<feature type="signal peptide" evidence="13">
    <location>
        <begin position="1"/>
        <end position="22"/>
    </location>
</feature>
<dbReference type="Pfam" id="PF00858">
    <property type="entry name" value="ASC"/>
    <property type="match status" value="1"/>
</dbReference>
<evidence type="ECO:0000256" key="5">
    <source>
        <dbReference type="ARBA" id="ARBA00022692"/>
    </source>
</evidence>
<keyword evidence="7" id="KW-0915">Sodium</keyword>
<keyword evidence="6" id="KW-1133">Transmembrane helix</keyword>
<dbReference type="AlphaFoldDB" id="A0A1B6CQI6"/>
<evidence type="ECO:0000256" key="13">
    <source>
        <dbReference type="SAM" id="SignalP"/>
    </source>
</evidence>
<evidence type="ECO:0000256" key="4">
    <source>
        <dbReference type="ARBA" id="ARBA00022461"/>
    </source>
</evidence>
<keyword evidence="13" id="KW-0732">Signal</keyword>
<keyword evidence="3 12" id="KW-0813">Transport</keyword>
<evidence type="ECO:0000313" key="14">
    <source>
        <dbReference type="EMBL" id="JAS15747.1"/>
    </source>
</evidence>
<evidence type="ECO:0000256" key="11">
    <source>
        <dbReference type="ARBA" id="ARBA00023303"/>
    </source>
</evidence>
<gene>
    <name evidence="14" type="ORF">g.2808</name>
    <name evidence="15" type="ORF">g.2809</name>
</gene>
<evidence type="ECO:0000313" key="15">
    <source>
        <dbReference type="EMBL" id="JAS19634.1"/>
    </source>
</evidence>
<evidence type="ECO:0000256" key="6">
    <source>
        <dbReference type="ARBA" id="ARBA00022989"/>
    </source>
</evidence>
<keyword evidence="5 12" id="KW-0812">Transmembrane</keyword>
<dbReference type="EMBL" id="GEDC01017664">
    <property type="protein sequence ID" value="JAS19634.1"/>
    <property type="molecule type" value="Transcribed_RNA"/>
</dbReference>
<dbReference type="EMBL" id="GEDC01021551">
    <property type="protein sequence ID" value="JAS15747.1"/>
    <property type="molecule type" value="Transcribed_RNA"/>
</dbReference>
<comment type="similarity">
    <text evidence="2 12">Belongs to the amiloride-sensitive sodium channel (TC 1.A.6) family.</text>
</comment>